<feature type="transmembrane region" description="Helical" evidence="2">
    <location>
        <begin position="25"/>
        <end position="48"/>
    </location>
</feature>
<keyword evidence="4" id="KW-1185">Reference proteome</keyword>
<sequence>MAPSTRLDAPRTEHPVPDAPRWRRILSAVLGVFSALLLVAAVTAGYAASLVSNTDRYVDTVGPVIQDPAVQANLSQQIGDQITERLDISTTVDDALSSLDDSRASQVLAAALGPVIADRTNAMIDNTVTRAVSSQAFANLWVDANRRAHEALVRAMDNDSGDIASIAPNGDVTISTTAMIGEVKSRLLAKGVSAASAIPDGAGRDFTVFHAPGLASALSALAALERVAAVLPWAALVAAAAAVLLAPRGRRLRAGLVIAVASAAAALVLVLALRIVQQMGVQELTGSAVSPDAAAALSDAFLGPLAAALRTVLVLGLLAVLVLYAAGHPAQWQPWMLRYQRWCQGIAAGIVVLVLFIPGLTAGTTLGIAVVLVGLIVVLEVLGRQKAANQPPATPPPAPPSSSTPPAPPTPPSSSTPPAPPTAPVSA</sequence>
<accession>A0ABR8YHR8</accession>
<keyword evidence="2" id="KW-0812">Transmembrane</keyword>
<proteinExistence type="predicted"/>
<gene>
    <name evidence="3" type="ORF">H9638_08030</name>
</gene>
<feature type="transmembrane region" description="Helical" evidence="2">
    <location>
        <begin position="307"/>
        <end position="327"/>
    </location>
</feature>
<feature type="transmembrane region" description="Helical" evidence="2">
    <location>
        <begin position="230"/>
        <end position="247"/>
    </location>
</feature>
<organism evidence="3 4">
    <name type="scientific">Arthrobacter pullicola</name>
    <dbReference type="NCBI Taxonomy" id="2762224"/>
    <lineage>
        <taxon>Bacteria</taxon>
        <taxon>Bacillati</taxon>
        <taxon>Actinomycetota</taxon>
        <taxon>Actinomycetes</taxon>
        <taxon>Micrococcales</taxon>
        <taxon>Micrococcaceae</taxon>
        <taxon>Arthrobacter</taxon>
    </lineage>
</organism>
<evidence type="ECO:0000313" key="3">
    <source>
        <dbReference type="EMBL" id="MBD8043761.1"/>
    </source>
</evidence>
<dbReference type="RefSeq" id="WP_191746671.1">
    <property type="nucleotide sequence ID" value="NZ_JACSQC010000003.1"/>
</dbReference>
<evidence type="ECO:0000313" key="4">
    <source>
        <dbReference type="Proteomes" id="UP000652763"/>
    </source>
</evidence>
<dbReference type="EMBL" id="JACSQC010000003">
    <property type="protein sequence ID" value="MBD8043761.1"/>
    <property type="molecule type" value="Genomic_DNA"/>
</dbReference>
<feature type="compositionally biased region" description="Pro residues" evidence="1">
    <location>
        <begin position="392"/>
        <end position="427"/>
    </location>
</feature>
<comment type="caution">
    <text evidence="3">The sequence shown here is derived from an EMBL/GenBank/DDBJ whole genome shotgun (WGS) entry which is preliminary data.</text>
</comment>
<evidence type="ECO:0008006" key="5">
    <source>
        <dbReference type="Google" id="ProtNLM"/>
    </source>
</evidence>
<keyword evidence="2" id="KW-1133">Transmembrane helix</keyword>
<feature type="transmembrane region" description="Helical" evidence="2">
    <location>
        <begin position="254"/>
        <end position="276"/>
    </location>
</feature>
<feature type="transmembrane region" description="Helical" evidence="2">
    <location>
        <begin position="363"/>
        <end position="382"/>
    </location>
</feature>
<feature type="region of interest" description="Disordered" evidence="1">
    <location>
        <begin position="387"/>
        <end position="427"/>
    </location>
</feature>
<name>A0ABR8YHR8_9MICC</name>
<dbReference type="Proteomes" id="UP000652763">
    <property type="component" value="Unassembled WGS sequence"/>
</dbReference>
<reference evidence="3 4" key="1">
    <citation type="submission" date="2020-08" db="EMBL/GenBank/DDBJ databases">
        <title>A Genomic Blueprint of the Chicken Gut Microbiome.</title>
        <authorList>
            <person name="Gilroy R."/>
            <person name="Ravi A."/>
            <person name="Getino M."/>
            <person name="Pursley I."/>
            <person name="Horton D.L."/>
            <person name="Alikhan N.-F."/>
            <person name="Baker D."/>
            <person name="Gharbi K."/>
            <person name="Hall N."/>
            <person name="Watson M."/>
            <person name="Adriaenssens E.M."/>
            <person name="Foster-Nyarko E."/>
            <person name="Jarju S."/>
            <person name="Secka A."/>
            <person name="Antonio M."/>
            <person name="Oren A."/>
            <person name="Chaudhuri R."/>
            <person name="La Ragione R.M."/>
            <person name="Hildebrand F."/>
            <person name="Pallen M.J."/>
        </authorList>
    </citation>
    <scope>NUCLEOTIDE SEQUENCE [LARGE SCALE GENOMIC DNA]</scope>
    <source>
        <strain evidence="3 4">Sa2BUA2</strain>
    </source>
</reference>
<keyword evidence="2" id="KW-0472">Membrane</keyword>
<evidence type="ECO:0000256" key="1">
    <source>
        <dbReference type="SAM" id="MobiDB-lite"/>
    </source>
</evidence>
<protein>
    <recommendedName>
        <fullName evidence="5">Integral membrane protein</fullName>
    </recommendedName>
</protein>
<evidence type="ECO:0000256" key="2">
    <source>
        <dbReference type="SAM" id="Phobius"/>
    </source>
</evidence>